<dbReference type="EMBL" id="FNSA01000003">
    <property type="protein sequence ID" value="SEB94729.1"/>
    <property type="molecule type" value="Genomic_DNA"/>
</dbReference>
<dbReference type="Proteomes" id="UP000182241">
    <property type="component" value="Unassembled WGS sequence"/>
</dbReference>
<evidence type="ECO:0000256" key="7">
    <source>
        <dbReference type="ARBA" id="ARBA00038093"/>
    </source>
</evidence>
<dbReference type="GO" id="GO:0046872">
    <property type="term" value="F:metal ion binding"/>
    <property type="evidence" value="ECO:0007669"/>
    <property type="project" value="UniProtKB-KW"/>
</dbReference>
<dbReference type="InterPro" id="IPR002716">
    <property type="entry name" value="PIN_dom"/>
</dbReference>
<dbReference type="InterPro" id="IPR029060">
    <property type="entry name" value="PIN-like_dom_sf"/>
</dbReference>
<keyword evidence="10" id="KW-1185">Reference proteome</keyword>
<protein>
    <submittedName>
        <fullName evidence="9">PIN domain-containing protein</fullName>
    </submittedName>
</protein>
<dbReference type="Pfam" id="PF01850">
    <property type="entry name" value="PIN"/>
    <property type="match status" value="1"/>
</dbReference>
<dbReference type="PANTHER" id="PTHR33653">
    <property type="entry name" value="RIBONUCLEASE VAPC2"/>
    <property type="match status" value="1"/>
</dbReference>
<dbReference type="GO" id="GO:0004518">
    <property type="term" value="F:nuclease activity"/>
    <property type="evidence" value="ECO:0007669"/>
    <property type="project" value="UniProtKB-KW"/>
</dbReference>
<evidence type="ECO:0000256" key="6">
    <source>
        <dbReference type="ARBA" id="ARBA00022842"/>
    </source>
</evidence>
<evidence type="ECO:0000313" key="10">
    <source>
        <dbReference type="Proteomes" id="UP000182241"/>
    </source>
</evidence>
<organism evidence="9 10">
    <name type="scientific">Tsukamurella tyrosinosolvens</name>
    <dbReference type="NCBI Taxonomy" id="57704"/>
    <lineage>
        <taxon>Bacteria</taxon>
        <taxon>Bacillati</taxon>
        <taxon>Actinomycetota</taxon>
        <taxon>Actinomycetes</taxon>
        <taxon>Mycobacteriales</taxon>
        <taxon>Tsukamurellaceae</taxon>
        <taxon>Tsukamurella</taxon>
    </lineage>
</organism>
<evidence type="ECO:0000256" key="2">
    <source>
        <dbReference type="ARBA" id="ARBA00022649"/>
    </source>
</evidence>
<keyword evidence="5" id="KW-0378">Hydrolase</keyword>
<comment type="cofactor">
    <cofactor evidence="1">
        <name>Mg(2+)</name>
        <dbReference type="ChEBI" id="CHEBI:18420"/>
    </cofactor>
</comment>
<evidence type="ECO:0000259" key="8">
    <source>
        <dbReference type="Pfam" id="PF01850"/>
    </source>
</evidence>
<dbReference type="Gene3D" id="3.40.50.1010">
    <property type="entry name" value="5'-nuclease"/>
    <property type="match status" value="1"/>
</dbReference>
<dbReference type="PANTHER" id="PTHR33653:SF1">
    <property type="entry name" value="RIBONUCLEASE VAPC2"/>
    <property type="match status" value="1"/>
</dbReference>
<evidence type="ECO:0000256" key="4">
    <source>
        <dbReference type="ARBA" id="ARBA00022723"/>
    </source>
</evidence>
<accession>A0A1H4NHL5</accession>
<keyword evidence="3" id="KW-0540">Nuclease</keyword>
<evidence type="ECO:0000313" key="9">
    <source>
        <dbReference type="EMBL" id="SEB94729.1"/>
    </source>
</evidence>
<proteinExistence type="inferred from homology"/>
<keyword evidence="2" id="KW-1277">Toxin-antitoxin system</keyword>
<evidence type="ECO:0000256" key="3">
    <source>
        <dbReference type="ARBA" id="ARBA00022722"/>
    </source>
</evidence>
<sequence length="142" mass="16030">MTLPFDERPVPHIVDNSVWSRIQIGQIRGTALESFTVGGNFLAACAPQLLEALYSTRSPREWESEYATNWEFLDVLHPGVETHAVSVELQRRLWHSGKVRAAGPVDTMIAAIAIRHDAVVVHRDSDYERIAEVAPEFRQVRV</sequence>
<evidence type="ECO:0000256" key="5">
    <source>
        <dbReference type="ARBA" id="ARBA00022801"/>
    </source>
</evidence>
<gene>
    <name evidence="9" type="ORF">SAMN04489793_1171</name>
</gene>
<dbReference type="GeneID" id="300995268"/>
<dbReference type="GO" id="GO:0016787">
    <property type="term" value="F:hydrolase activity"/>
    <property type="evidence" value="ECO:0007669"/>
    <property type="project" value="UniProtKB-KW"/>
</dbReference>
<name>A0A1H4NHL5_TSUTY</name>
<reference evidence="10" key="1">
    <citation type="submission" date="2016-10" db="EMBL/GenBank/DDBJ databases">
        <authorList>
            <person name="Varghese N."/>
            <person name="Submissions S."/>
        </authorList>
    </citation>
    <scope>NUCLEOTIDE SEQUENCE [LARGE SCALE GENOMIC DNA]</scope>
    <source>
        <strain evidence="10">DSM 44234</strain>
    </source>
</reference>
<dbReference type="SUPFAM" id="SSF88723">
    <property type="entry name" value="PIN domain-like"/>
    <property type="match status" value="1"/>
</dbReference>
<keyword evidence="4" id="KW-0479">Metal-binding</keyword>
<dbReference type="STRING" id="57704.SAMN04489793_1171"/>
<dbReference type="RefSeq" id="WP_068524182.1">
    <property type="nucleotide sequence ID" value="NZ_CP119372.1"/>
</dbReference>
<keyword evidence="6" id="KW-0460">Magnesium</keyword>
<dbReference type="OrthoDB" id="4763015at2"/>
<dbReference type="AlphaFoldDB" id="A0A1H4NHL5"/>
<dbReference type="InterPro" id="IPR050556">
    <property type="entry name" value="Type_II_TA_system_RNase"/>
</dbReference>
<evidence type="ECO:0000256" key="1">
    <source>
        <dbReference type="ARBA" id="ARBA00001946"/>
    </source>
</evidence>
<feature type="domain" description="PIN" evidence="8">
    <location>
        <begin position="13"/>
        <end position="132"/>
    </location>
</feature>
<comment type="similarity">
    <text evidence="7">Belongs to the PINc/VapC protein family.</text>
</comment>